<sequence length="623" mass="68884">MTRWRFITTTAVAILLSTLHALTSPSPLSNLHFATITSTCKRNHHFEPRQSQGQHDDGQARHPKCNSQYLSFILHTLNTPATVENVIPVPANGSYGEGASDPAYPVNPTNLPPLCAVTLQIDYSTTASYRFGLFLPDKLPSPKRLLVVGNGGFSGGVNWLDMAAGPHHGMAALSTDTGHNSTALETSWANGHAEKKELWGWRAMHGSVVLGKQIFQRYYQQPDHDKLWTYYSGCSTGGRQGLRELQEFPDSFDGALIGAPAWWTARLNPFLMQIGLYNVPADDSNPYYIPLNKFSLLLEEVIRQCDNVDGVQDGIVSSPDKCEFDLGTLVCSELGTNISKCLTAEQAATARKVYEGWLSEDGEFLYPGLTLSSENQWSILLGGTVPSPYGLGYVRDFLLDNDDKELDWTGTSKLGKDIIDKAQRLDPGHSSAIQYDISNFKDRGGKVILYHGLADGLVPEKGSWWYYNKTIDTFGGDLDGVREFIRYFQIPGMGHCFSTPDCKPNAPWNIGGAFQAGLMGSDTWSVPGFEDVDHDALLALMAWTEEGKAVDKLVATTWHRPTDSNTGVFMQRPICPWPEKAVYDGVGDVNEAGSWECAMEKVELVSEWQRRVWRAKKGWLPSG</sequence>
<gene>
    <name evidence="9" type="ORF">QC763_509900</name>
</gene>
<feature type="signal peptide" evidence="8">
    <location>
        <begin position="1"/>
        <end position="21"/>
    </location>
</feature>
<keyword evidence="5 8" id="KW-0378">Hydrolase</keyword>
<keyword evidence="3" id="KW-0479">Metal-binding</keyword>
<dbReference type="Pfam" id="PF07519">
    <property type="entry name" value="Tannase"/>
    <property type="match status" value="1"/>
</dbReference>
<dbReference type="InterPro" id="IPR029058">
    <property type="entry name" value="AB_hydrolase_fold"/>
</dbReference>
<evidence type="ECO:0000256" key="7">
    <source>
        <dbReference type="ARBA" id="ARBA00023157"/>
    </source>
</evidence>
<evidence type="ECO:0000313" key="10">
    <source>
        <dbReference type="Proteomes" id="UP001326199"/>
    </source>
</evidence>
<comment type="caution">
    <text evidence="9">The sequence shown here is derived from an EMBL/GenBank/DDBJ whole genome shotgun (WGS) entry which is preliminary data.</text>
</comment>
<keyword evidence="4 8" id="KW-0732">Signal</keyword>
<feature type="chain" id="PRO_5044970466" description="Carboxylic ester hydrolase" evidence="8">
    <location>
        <begin position="22"/>
        <end position="623"/>
    </location>
</feature>
<organism evidence="9 10">
    <name type="scientific">Podospora pseudopauciseta</name>
    <dbReference type="NCBI Taxonomy" id="2093780"/>
    <lineage>
        <taxon>Eukaryota</taxon>
        <taxon>Fungi</taxon>
        <taxon>Dikarya</taxon>
        <taxon>Ascomycota</taxon>
        <taxon>Pezizomycotina</taxon>
        <taxon>Sordariomycetes</taxon>
        <taxon>Sordariomycetidae</taxon>
        <taxon>Sordariales</taxon>
        <taxon>Podosporaceae</taxon>
        <taxon>Podospora</taxon>
    </lineage>
</organism>
<evidence type="ECO:0000256" key="1">
    <source>
        <dbReference type="ARBA" id="ARBA00006249"/>
    </source>
</evidence>
<dbReference type="GeneID" id="87933920"/>
<dbReference type="InterPro" id="IPR011118">
    <property type="entry name" value="Tannase/feruloyl_esterase"/>
</dbReference>
<evidence type="ECO:0000256" key="5">
    <source>
        <dbReference type="ARBA" id="ARBA00022801"/>
    </source>
</evidence>
<proteinExistence type="inferred from homology"/>
<keyword evidence="6" id="KW-0106">Calcium</keyword>
<evidence type="ECO:0000256" key="8">
    <source>
        <dbReference type="RuleBase" id="RU361238"/>
    </source>
</evidence>
<dbReference type="Proteomes" id="UP001326199">
    <property type="component" value="Unassembled WGS sequence"/>
</dbReference>
<accession>A0ABR0HAW5</accession>
<dbReference type="PANTHER" id="PTHR33938">
    <property type="entry name" value="FERULOYL ESTERASE B-RELATED"/>
    <property type="match status" value="1"/>
</dbReference>
<dbReference type="RefSeq" id="XP_062765002.1">
    <property type="nucleotide sequence ID" value="XM_062913577.1"/>
</dbReference>
<dbReference type="EMBL" id="JAFFHB010000006">
    <property type="protein sequence ID" value="KAK4665036.1"/>
    <property type="molecule type" value="Genomic_DNA"/>
</dbReference>
<keyword evidence="2" id="KW-0719">Serine esterase</keyword>
<evidence type="ECO:0000313" key="9">
    <source>
        <dbReference type="EMBL" id="KAK4665036.1"/>
    </source>
</evidence>
<evidence type="ECO:0000256" key="2">
    <source>
        <dbReference type="ARBA" id="ARBA00022487"/>
    </source>
</evidence>
<evidence type="ECO:0000256" key="3">
    <source>
        <dbReference type="ARBA" id="ARBA00022723"/>
    </source>
</evidence>
<dbReference type="SUPFAM" id="SSF53474">
    <property type="entry name" value="alpha/beta-Hydrolases"/>
    <property type="match status" value="1"/>
</dbReference>
<keyword evidence="7" id="KW-1015">Disulfide bond</keyword>
<dbReference type="PANTHER" id="PTHR33938:SF2">
    <property type="entry name" value="CARBOXYLIC ESTER HYDROLASE"/>
    <property type="match status" value="1"/>
</dbReference>
<keyword evidence="10" id="KW-1185">Reference proteome</keyword>
<comment type="similarity">
    <text evidence="1 8">Belongs to the tannase family.</text>
</comment>
<dbReference type="EC" id="3.1.1.-" evidence="8"/>
<name>A0ABR0HAW5_9PEZI</name>
<evidence type="ECO:0000256" key="6">
    <source>
        <dbReference type="ARBA" id="ARBA00022837"/>
    </source>
</evidence>
<protein>
    <recommendedName>
        <fullName evidence="8">Carboxylic ester hydrolase</fullName>
        <ecNumber evidence="8">3.1.1.-</ecNumber>
    </recommendedName>
</protein>
<evidence type="ECO:0000256" key="4">
    <source>
        <dbReference type="ARBA" id="ARBA00022729"/>
    </source>
</evidence>
<reference evidence="9 10" key="1">
    <citation type="journal article" date="2023" name="bioRxiv">
        <title>High-quality genome assemblies of four members of thePodospora anserinaspecies complex.</title>
        <authorList>
            <person name="Ament-Velasquez S.L."/>
            <person name="Vogan A.A."/>
            <person name="Wallerman O."/>
            <person name="Hartmann F."/>
            <person name="Gautier V."/>
            <person name="Silar P."/>
            <person name="Giraud T."/>
            <person name="Johannesson H."/>
        </authorList>
    </citation>
    <scope>NUCLEOTIDE SEQUENCE [LARGE SCALE GENOMIC DNA]</scope>
    <source>
        <strain evidence="9 10">CBS 411.78</strain>
    </source>
</reference>